<name>A0A1M7RX99_9RHOB</name>
<dbReference type="NCBIfam" id="TIGR00066">
    <property type="entry name" value="g_glut_trans"/>
    <property type="match status" value="1"/>
</dbReference>
<dbReference type="UniPathway" id="UPA00204"/>
<dbReference type="Gene3D" id="3.60.20.40">
    <property type="match status" value="1"/>
</dbReference>
<feature type="binding site" evidence="10">
    <location>
        <position position="499"/>
    </location>
    <ligand>
        <name>L-glutamate</name>
        <dbReference type="ChEBI" id="CHEBI:29985"/>
    </ligand>
</feature>
<dbReference type="EC" id="3.4.19.13" evidence="11"/>
<dbReference type="PRINTS" id="PR01210">
    <property type="entry name" value="GGTRANSPTASE"/>
</dbReference>
<evidence type="ECO:0000256" key="13">
    <source>
        <dbReference type="SAM" id="SignalP"/>
    </source>
</evidence>
<keyword evidence="4 11" id="KW-0808">Transferase</keyword>
<dbReference type="InterPro" id="IPR043138">
    <property type="entry name" value="GGT_lsub"/>
</dbReference>
<comment type="PTM">
    <text evidence="11">Cleaved by autocatalysis into a large and a small subunit.</text>
</comment>
<dbReference type="InterPro" id="IPR029055">
    <property type="entry name" value="Ntn_hydrolases_N"/>
</dbReference>
<dbReference type="RefSeq" id="WP_072745825.1">
    <property type="nucleotide sequence ID" value="NZ_FOHL01000002.1"/>
</dbReference>
<evidence type="ECO:0000256" key="12">
    <source>
        <dbReference type="SAM" id="MobiDB-lite"/>
    </source>
</evidence>
<dbReference type="InterPro" id="IPR043137">
    <property type="entry name" value="GGT_ssub_C"/>
</dbReference>
<evidence type="ECO:0000256" key="9">
    <source>
        <dbReference type="PIRSR" id="PIRSR600101-1"/>
    </source>
</evidence>
<keyword evidence="15" id="KW-1185">Reference proteome</keyword>
<dbReference type="AlphaFoldDB" id="A0A1M7RX99"/>
<feature type="binding site" evidence="10">
    <location>
        <begin position="477"/>
        <end position="478"/>
    </location>
    <ligand>
        <name>L-glutamate</name>
        <dbReference type="ChEBI" id="CHEBI:29985"/>
    </ligand>
</feature>
<comment type="catalytic activity">
    <reaction evidence="2 11">
        <text>glutathione + H2O = L-cysteinylglycine + L-glutamate</text>
        <dbReference type="Rhea" id="RHEA:28807"/>
        <dbReference type="ChEBI" id="CHEBI:15377"/>
        <dbReference type="ChEBI" id="CHEBI:29985"/>
        <dbReference type="ChEBI" id="CHEBI:57925"/>
        <dbReference type="ChEBI" id="CHEBI:61694"/>
        <dbReference type="EC" id="3.4.19.13"/>
    </reaction>
</comment>
<evidence type="ECO:0000256" key="11">
    <source>
        <dbReference type="RuleBase" id="RU368036"/>
    </source>
</evidence>
<keyword evidence="7 11" id="KW-0012">Acyltransferase</keyword>
<evidence type="ECO:0000256" key="4">
    <source>
        <dbReference type="ARBA" id="ARBA00022679"/>
    </source>
</evidence>
<evidence type="ECO:0000313" key="15">
    <source>
        <dbReference type="Proteomes" id="UP000184066"/>
    </source>
</evidence>
<dbReference type="GO" id="GO:0103068">
    <property type="term" value="F:leukotriene C4 gamma-glutamyl transferase activity"/>
    <property type="evidence" value="ECO:0007669"/>
    <property type="project" value="UniProtKB-EC"/>
</dbReference>
<dbReference type="EC" id="2.3.2.2" evidence="11"/>
<dbReference type="EMBL" id="FRDL01000001">
    <property type="protein sequence ID" value="SHN50652.1"/>
    <property type="molecule type" value="Genomic_DNA"/>
</dbReference>
<evidence type="ECO:0000256" key="8">
    <source>
        <dbReference type="ARBA" id="ARBA00047417"/>
    </source>
</evidence>
<reference evidence="14 15" key="1">
    <citation type="submission" date="2016-12" db="EMBL/GenBank/DDBJ databases">
        <authorList>
            <person name="Song W.-J."/>
            <person name="Kurnit D.M."/>
        </authorList>
    </citation>
    <scope>NUCLEOTIDE SEQUENCE [LARGE SCALE GENOMIC DNA]</scope>
    <source>
        <strain evidence="14 15">CGMCC 1.10808</strain>
    </source>
</reference>
<dbReference type="OrthoDB" id="9781342at2"/>
<feature type="region of interest" description="Disordered" evidence="12">
    <location>
        <begin position="456"/>
        <end position="478"/>
    </location>
</feature>
<keyword evidence="11" id="KW-0317">Glutathione biosynthesis</keyword>
<evidence type="ECO:0000256" key="7">
    <source>
        <dbReference type="ARBA" id="ARBA00023315"/>
    </source>
</evidence>
<feature type="signal peptide" evidence="13">
    <location>
        <begin position="1"/>
        <end position="22"/>
    </location>
</feature>
<dbReference type="GO" id="GO:0006751">
    <property type="term" value="P:glutathione catabolic process"/>
    <property type="evidence" value="ECO:0007669"/>
    <property type="project" value="UniProtKB-UniRule"/>
</dbReference>
<comment type="catalytic activity">
    <reaction evidence="1 11">
        <text>an S-substituted glutathione + H2O = an S-substituted L-cysteinylglycine + L-glutamate</text>
        <dbReference type="Rhea" id="RHEA:59468"/>
        <dbReference type="ChEBI" id="CHEBI:15377"/>
        <dbReference type="ChEBI" id="CHEBI:29985"/>
        <dbReference type="ChEBI" id="CHEBI:90779"/>
        <dbReference type="ChEBI" id="CHEBI:143103"/>
        <dbReference type="EC" id="3.4.19.13"/>
    </reaction>
</comment>
<evidence type="ECO:0000256" key="6">
    <source>
        <dbReference type="ARBA" id="ARBA00023145"/>
    </source>
</evidence>
<dbReference type="InterPro" id="IPR051792">
    <property type="entry name" value="GGT_bact"/>
</dbReference>
<feature type="active site" description="Nucleophile" evidence="9">
    <location>
        <position position="413"/>
    </location>
</feature>
<evidence type="ECO:0000256" key="1">
    <source>
        <dbReference type="ARBA" id="ARBA00001049"/>
    </source>
</evidence>
<evidence type="ECO:0000256" key="5">
    <source>
        <dbReference type="ARBA" id="ARBA00022801"/>
    </source>
</evidence>
<protein>
    <recommendedName>
        <fullName evidence="11">Glutathione hydrolase proenzyme</fullName>
        <ecNumber evidence="11">2.3.2.2</ecNumber>
        <ecNumber evidence="11">3.4.19.13</ecNumber>
    </recommendedName>
    <component>
        <recommendedName>
            <fullName evidence="11">Glutathione hydrolase large chain</fullName>
        </recommendedName>
    </component>
    <component>
        <recommendedName>
            <fullName evidence="11">Glutathione hydrolase small chain</fullName>
        </recommendedName>
    </component>
</protein>
<evidence type="ECO:0000256" key="3">
    <source>
        <dbReference type="ARBA" id="ARBA00009381"/>
    </source>
</evidence>
<keyword evidence="13" id="KW-0732">Signal</keyword>
<dbReference type="SUPFAM" id="SSF56235">
    <property type="entry name" value="N-terminal nucleophile aminohydrolases (Ntn hydrolases)"/>
    <property type="match status" value="1"/>
</dbReference>
<dbReference type="InterPro" id="IPR000101">
    <property type="entry name" value="GGT_peptidase"/>
</dbReference>
<comment type="pathway">
    <text evidence="11">Sulfur metabolism; glutathione metabolism.</text>
</comment>
<evidence type="ECO:0000313" key="14">
    <source>
        <dbReference type="EMBL" id="SHN50652.1"/>
    </source>
</evidence>
<feature type="binding site" evidence="10">
    <location>
        <position position="453"/>
    </location>
    <ligand>
        <name>L-glutamate</name>
        <dbReference type="ChEBI" id="CHEBI:29985"/>
    </ligand>
</feature>
<proteinExistence type="inferred from homology"/>
<comment type="catalytic activity">
    <reaction evidence="8 11">
        <text>an N-terminal (5-L-glutamyl)-[peptide] + an alpha-amino acid = 5-L-glutamyl amino acid + an N-terminal L-alpha-aminoacyl-[peptide]</text>
        <dbReference type="Rhea" id="RHEA:23904"/>
        <dbReference type="Rhea" id="RHEA-COMP:9780"/>
        <dbReference type="Rhea" id="RHEA-COMP:9795"/>
        <dbReference type="ChEBI" id="CHEBI:77644"/>
        <dbReference type="ChEBI" id="CHEBI:78597"/>
        <dbReference type="ChEBI" id="CHEBI:78599"/>
        <dbReference type="ChEBI" id="CHEBI:78608"/>
        <dbReference type="EC" id="2.3.2.2"/>
    </reaction>
</comment>
<accession>A0A1M7RX99</accession>
<feature type="chain" id="PRO_5009929021" description="Glutathione hydrolase proenzyme" evidence="13">
    <location>
        <begin position="23"/>
        <end position="592"/>
    </location>
</feature>
<dbReference type="GO" id="GO:0036374">
    <property type="term" value="F:glutathione hydrolase activity"/>
    <property type="evidence" value="ECO:0007669"/>
    <property type="project" value="UniProtKB-UniRule"/>
</dbReference>
<evidence type="ECO:0000256" key="2">
    <source>
        <dbReference type="ARBA" id="ARBA00001089"/>
    </source>
</evidence>
<feature type="binding site" evidence="10">
    <location>
        <position position="124"/>
    </location>
    <ligand>
        <name>L-glutamate</name>
        <dbReference type="ChEBI" id="CHEBI:29985"/>
    </ligand>
</feature>
<dbReference type="STRING" id="1189325.SAMN04488119_102274"/>
<dbReference type="GO" id="GO:0006750">
    <property type="term" value="P:glutathione biosynthetic process"/>
    <property type="evidence" value="ECO:0007669"/>
    <property type="project" value="UniProtKB-KW"/>
</dbReference>
<evidence type="ECO:0000256" key="10">
    <source>
        <dbReference type="PIRSR" id="PIRSR600101-2"/>
    </source>
</evidence>
<comment type="similarity">
    <text evidence="3 11">Belongs to the gamma-glutamyltransferase family.</text>
</comment>
<comment type="subunit">
    <text evidence="11">This enzyme consists of two polypeptide chains, which are synthesized in precursor form from a single polypeptide.</text>
</comment>
<sequence>MTFRTARPAALAAALAAAPALAALGPLGPAPLRAQEAVQPEDTHARAVIAAPARARSFMVAAAHPLAAEAGRAALARGGSAADAALAMQMALNVVEPQSSGLGGGAFIVYWDASARRLLTIDGRETAPAAAGPDYWLGPDGKPVAWWEAVVGGRSVGVPGVLRALETLHRAHGRLPWAEGFAPAVRLAEEGFAVSPRLAASIAQAAGRGLDPFAAARALFFGPDGAPLRAGARMTNPDLARAMRLIAAEGADPFYEGALAGDIVAAVRTPINPGILSPQDLAGYRAVLRDPVCAPYRGYEVCGMGPPSSGGLTVGQILGMLSHFDLPAMGPSARAWHLFAEASKLAYADRALYMADADFVKMPVRGLLDARYLAARARLIDPARAMASAAPGAPPWDDAALRAPQIQIERPGTSHLVAVDRHGDMASMTTTIETGFGSRVVANGFLLNNELTDFSRAPERDGRPVANRVEGGKRPRSSMAPTVVLREGRPVLLIGSPGGSRIIGYVAGALVRILDWGMDLQAAVSAGHVISRGGPVELERGTEAEALADALRALGHEVTIRDLNSGLHAIALTPEGLLGAADPRREGVALGD</sequence>
<organism evidence="14 15">
    <name type="scientific">Oceanicella actignis</name>
    <dbReference type="NCBI Taxonomy" id="1189325"/>
    <lineage>
        <taxon>Bacteria</taxon>
        <taxon>Pseudomonadati</taxon>
        <taxon>Pseudomonadota</taxon>
        <taxon>Alphaproteobacteria</taxon>
        <taxon>Rhodobacterales</taxon>
        <taxon>Paracoccaceae</taxon>
        <taxon>Oceanicella</taxon>
    </lineage>
</organism>
<gene>
    <name evidence="14" type="ORF">SAMN05216200_101244</name>
</gene>
<dbReference type="PANTHER" id="PTHR43199">
    <property type="entry name" value="GLUTATHIONE HYDROLASE"/>
    <property type="match status" value="1"/>
</dbReference>
<dbReference type="Pfam" id="PF01019">
    <property type="entry name" value="G_glu_transpept"/>
    <property type="match status" value="1"/>
</dbReference>
<dbReference type="Proteomes" id="UP000184066">
    <property type="component" value="Unassembled WGS sequence"/>
</dbReference>
<dbReference type="PANTHER" id="PTHR43199:SF1">
    <property type="entry name" value="GLUTATHIONE HYDROLASE PROENZYME"/>
    <property type="match status" value="1"/>
</dbReference>
<dbReference type="Gene3D" id="1.10.246.130">
    <property type="match status" value="1"/>
</dbReference>
<keyword evidence="6 11" id="KW-0865">Zymogen</keyword>
<keyword evidence="5 11" id="KW-0378">Hydrolase</keyword>